<dbReference type="EMBL" id="CP019964">
    <property type="protein sequence ID" value="ASI14143.1"/>
    <property type="molecule type" value="Genomic_DNA"/>
</dbReference>
<accession>A0A218NNW3</accession>
<proteinExistence type="predicted"/>
<keyword evidence="1" id="KW-1133">Transmembrane helix</keyword>
<reference evidence="2 3" key="1">
    <citation type="journal article" date="2017" name="Nat. Commun.">
        <title>'ARMAN' archaea depend on association with euryarchaeal host in culture and in situ.</title>
        <authorList>
            <person name="Golyshina O."/>
            <person name="Toshchakov S."/>
            <person name="Makarova K."/>
            <person name="Gavrilov S."/>
            <person name="Korzhenkov A."/>
            <person name="La Cono V."/>
            <person name="Arcadi E."/>
            <person name="Nechitaylo T."/>
            <person name="Ferrer M."/>
            <person name="Kublanov I."/>
            <person name="Wolf Y."/>
            <person name="Yakimov M."/>
            <person name="Golyshin P."/>
            <person name="Slesarev A."/>
            <person name="Kozyavkin S."/>
        </authorList>
    </citation>
    <scope>NUCLEOTIDE SEQUENCE [LARGE SCALE GENOMIC DNA]</scope>
    <source>
        <strain evidence="2 3">Mia14</strain>
    </source>
</reference>
<evidence type="ECO:0000313" key="2">
    <source>
        <dbReference type="EMBL" id="ASI14143.1"/>
    </source>
</evidence>
<evidence type="ECO:0000256" key="1">
    <source>
        <dbReference type="SAM" id="Phobius"/>
    </source>
</evidence>
<protein>
    <submittedName>
        <fullName evidence="2">Membrane protein</fullName>
    </submittedName>
</protein>
<organism evidence="2 3">
    <name type="scientific">Candidatus Mancarchaeum acidiphilum</name>
    <dbReference type="NCBI Taxonomy" id="1920749"/>
    <lineage>
        <taxon>Archaea</taxon>
        <taxon>Candidatus Micrarchaeota</taxon>
        <taxon>Candidatus Mancarchaeum</taxon>
    </lineage>
</organism>
<dbReference type="Proteomes" id="UP000197679">
    <property type="component" value="Chromosome"/>
</dbReference>
<dbReference type="KEGG" id="marh:Mia14_0859"/>
<sequence length="69" mass="7901">MNPYRYHIILVTIVSFVVLIINIMAYLAKDETNYLYLFDMAYVVGNSAHFIALSISSNGINIEDEKKVK</sequence>
<keyword evidence="1" id="KW-0812">Transmembrane</keyword>
<dbReference type="AlphaFoldDB" id="A0A218NNW3"/>
<feature type="transmembrane region" description="Helical" evidence="1">
    <location>
        <begin position="34"/>
        <end position="55"/>
    </location>
</feature>
<keyword evidence="3" id="KW-1185">Reference proteome</keyword>
<name>A0A218NNW3_9ARCH</name>
<gene>
    <name evidence="2" type="ORF">Mia14_0859</name>
</gene>
<keyword evidence="1" id="KW-0472">Membrane</keyword>
<evidence type="ECO:0000313" key="3">
    <source>
        <dbReference type="Proteomes" id="UP000197679"/>
    </source>
</evidence>
<feature type="transmembrane region" description="Helical" evidence="1">
    <location>
        <begin position="6"/>
        <end position="27"/>
    </location>
</feature>